<proteinExistence type="predicted"/>
<keyword evidence="2" id="KW-0329">Glyoxylate bypass</keyword>
<keyword evidence="7" id="KW-0460">Magnesium</keyword>
<evidence type="ECO:0000256" key="10">
    <source>
        <dbReference type="PIRSR" id="PIRSR601465-50"/>
    </source>
</evidence>
<dbReference type="GO" id="GO:0006099">
    <property type="term" value="P:tricarboxylic acid cycle"/>
    <property type="evidence" value="ECO:0007669"/>
    <property type="project" value="UniProtKB-KW"/>
</dbReference>
<accession>E7CA85</accession>
<dbReference type="Pfam" id="PF20659">
    <property type="entry name" value="MS_C"/>
    <property type="match status" value="1"/>
</dbReference>
<evidence type="ECO:0000256" key="2">
    <source>
        <dbReference type="ARBA" id="ARBA00022435"/>
    </source>
</evidence>
<feature type="domain" description="Malate synthase TIM barrel" evidence="11">
    <location>
        <begin position="213"/>
        <end position="450"/>
    </location>
</feature>
<dbReference type="InterPro" id="IPR048357">
    <property type="entry name" value="MSG_insertion"/>
</dbReference>
<protein>
    <submittedName>
        <fullName evidence="14">Malate synthase</fullName>
    </submittedName>
</protein>
<dbReference type="GO" id="GO:0006097">
    <property type="term" value="P:glyoxylate cycle"/>
    <property type="evidence" value="ECO:0007669"/>
    <property type="project" value="UniProtKB-KW"/>
</dbReference>
<sequence length="594" mass="66976">MNSRYSLNAANARWVSLYDSLYGSNMIESEESGSEKYDPLRGQEVIKYTRNFLNKYFPINDLDWKDITGLVVNNKKLSIYKENKEYNLSDLEKFIGHRGDAAKPNAIILKNNNLHLEIIINPRAFSAARDAAGISDIIIESAVSTICDHEDSVAAVDAEDKVTCYRNWLGLMKGNLKSIFEKNGKELERKLNPDRSYTSLNGEKLKLHGRSLLLVRNVGHLMTNPAITLNDGSEVPEGIMDAFITSAACIHDLKRKGNSREGSIYIVKPKMHGPEETEFANLIFTKVEEVLKLEKNTIKCGIMDEERRTSANLKECIRTLKDRVFFINTGFLDRTGDEMHTSMEAGPMIKKGDMKESKWIKTYENNNVDIGLKCGFSGVAQIGKGMWAMPDKMNEMMEQKIGHVNAGANCAWVPSPTAAALHVMHYHEVNVFEKQKEILKREPSKLSDLLTIPIADRPNWSVDEINTEISNSAQTILGYVVRWIDQGIGCSKVPDINDIGLMEDRATLRISSQHIANWLHHGLCSNRQVLEILKKMAKVVDKQNEDDSSYESMSPEYDKSIAFKAACELIFHGKSQPSGYTEPLLHLNRLIKKS</sequence>
<evidence type="ECO:0000313" key="14">
    <source>
        <dbReference type="EMBL" id="ADH43069.1"/>
    </source>
</evidence>
<keyword evidence="3" id="KW-0963">Cytoplasm</keyword>
<reference evidence="14" key="1">
    <citation type="submission" date="2010-01" db="EMBL/GenBank/DDBJ databases">
        <title>Genome fragments of uncultured bacteria from the North Pacific Subtropical Gyre.</title>
        <authorList>
            <person name="Pham V.D."/>
            <person name="DeLong E.F."/>
        </authorList>
    </citation>
    <scope>NUCLEOTIDE SEQUENCE</scope>
</reference>
<dbReference type="InterPro" id="IPR044856">
    <property type="entry name" value="Malate_synth_C_sf"/>
</dbReference>
<comment type="catalytic activity">
    <reaction evidence="9">
        <text>glyoxylate + acetyl-CoA + H2O = (S)-malate + CoA + H(+)</text>
        <dbReference type="Rhea" id="RHEA:18181"/>
        <dbReference type="ChEBI" id="CHEBI:15377"/>
        <dbReference type="ChEBI" id="CHEBI:15378"/>
        <dbReference type="ChEBI" id="CHEBI:15589"/>
        <dbReference type="ChEBI" id="CHEBI:36655"/>
        <dbReference type="ChEBI" id="CHEBI:57287"/>
        <dbReference type="ChEBI" id="CHEBI:57288"/>
        <dbReference type="EC" id="2.3.3.9"/>
    </reaction>
</comment>
<keyword evidence="5" id="KW-0808">Transferase</keyword>
<evidence type="ECO:0000256" key="8">
    <source>
        <dbReference type="ARBA" id="ARBA00023097"/>
    </source>
</evidence>
<dbReference type="GO" id="GO:0004474">
    <property type="term" value="F:malate synthase activity"/>
    <property type="evidence" value="ECO:0007669"/>
    <property type="project" value="UniProtKB-EC"/>
</dbReference>
<evidence type="ECO:0000256" key="5">
    <source>
        <dbReference type="ARBA" id="ARBA00022679"/>
    </source>
</evidence>
<dbReference type="AlphaFoldDB" id="E7CA85"/>
<evidence type="ECO:0000259" key="11">
    <source>
        <dbReference type="Pfam" id="PF01274"/>
    </source>
</evidence>
<dbReference type="Gene3D" id="1.20.1220.12">
    <property type="entry name" value="Malate synthase, domain III"/>
    <property type="match status" value="1"/>
</dbReference>
<evidence type="ECO:0000256" key="6">
    <source>
        <dbReference type="ARBA" id="ARBA00022723"/>
    </source>
</evidence>
<feature type="domain" description="Malate synthase C-terminal" evidence="13">
    <location>
        <begin position="464"/>
        <end position="559"/>
    </location>
</feature>
<dbReference type="InterPro" id="IPR001465">
    <property type="entry name" value="Malate_synthase_TIM"/>
</dbReference>
<dbReference type="Pfam" id="PF20658">
    <property type="entry name" value="MSG_insertion"/>
    <property type="match status" value="1"/>
</dbReference>
<dbReference type="Pfam" id="PF01274">
    <property type="entry name" value="MS_TIM-barrel"/>
    <property type="match status" value="1"/>
</dbReference>
<feature type="active site" description="Proton acceptor" evidence="10">
    <location>
        <position position="216"/>
    </location>
</feature>
<dbReference type="GO" id="GO:0000287">
    <property type="term" value="F:magnesium ion binding"/>
    <property type="evidence" value="ECO:0007669"/>
    <property type="project" value="TreeGrafter"/>
</dbReference>
<keyword evidence="4" id="KW-0816">Tricarboxylic acid cycle</keyword>
<dbReference type="NCBIfam" id="NF002825">
    <property type="entry name" value="PRK02999.1"/>
    <property type="match status" value="1"/>
</dbReference>
<feature type="domain" description="Malate synthase G alpha-beta insertion" evidence="12">
    <location>
        <begin position="37"/>
        <end position="111"/>
    </location>
</feature>
<evidence type="ECO:0000259" key="13">
    <source>
        <dbReference type="Pfam" id="PF20659"/>
    </source>
</evidence>
<name>E7CA85_9PROT</name>
<organism evidence="14">
    <name type="scientific">uncultured SAR11 cluster alpha proteobacterium H17925_48B19</name>
    <dbReference type="NCBI Taxonomy" id="715039"/>
    <lineage>
        <taxon>Bacteria</taxon>
        <taxon>Pseudomonadati</taxon>
        <taxon>Pseudomonadota</taxon>
        <taxon>Alphaproteobacteria</taxon>
        <taxon>Candidatus Pelagibacterales</taxon>
        <taxon>environmental samples</taxon>
    </lineage>
</organism>
<evidence type="ECO:0000256" key="1">
    <source>
        <dbReference type="ARBA" id="ARBA00001946"/>
    </source>
</evidence>
<dbReference type="SUPFAM" id="SSF51645">
    <property type="entry name" value="Malate synthase G"/>
    <property type="match status" value="1"/>
</dbReference>
<dbReference type="InterPro" id="IPR046363">
    <property type="entry name" value="MS_N_TIM-barrel_dom"/>
</dbReference>
<comment type="cofactor">
    <cofactor evidence="1">
        <name>Mg(2+)</name>
        <dbReference type="ChEBI" id="CHEBI:18420"/>
    </cofactor>
</comment>
<dbReference type="PANTHER" id="PTHR42739">
    <property type="entry name" value="MALATE SYNTHASE G"/>
    <property type="match status" value="1"/>
</dbReference>
<dbReference type="InterPro" id="IPR006253">
    <property type="entry name" value="Malate_synthG"/>
</dbReference>
<feature type="active site" description="Proton donor" evidence="10">
    <location>
        <position position="504"/>
    </location>
</feature>
<evidence type="ECO:0000256" key="9">
    <source>
        <dbReference type="ARBA" id="ARBA00047918"/>
    </source>
</evidence>
<dbReference type="Gene3D" id="3.20.20.360">
    <property type="entry name" value="Malate synthase, domain 3"/>
    <property type="match status" value="1"/>
</dbReference>
<dbReference type="EMBL" id="GU574705">
    <property type="protein sequence ID" value="ADH43069.1"/>
    <property type="molecule type" value="Genomic_DNA"/>
</dbReference>
<dbReference type="GO" id="GO:0009436">
    <property type="term" value="P:glyoxylate catabolic process"/>
    <property type="evidence" value="ECO:0007669"/>
    <property type="project" value="TreeGrafter"/>
</dbReference>
<dbReference type="PANTHER" id="PTHR42739:SF1">
    <property type="entry name" value="MALATE SYNTHASE G"/>
    <property type="match status" value="1"/>
</dbReference>
<dbReference type="GO" id="GO:0005829">
    <property type="term" value="C:cytosol"/>
    <property type="evidence" value="ECO:0007669"/>
    <property type="project" value="TreeGrafter"/>
</dbReference>
<dbReference type="InterPro" id="IPR011076">
    <property type="entry name" value="Malate_synth_sf"/>
</dbReference>
<keyword evidence="6" id="KW-0479">Metal-binding</keyword>
<evidence type="ECO:0000259" key="12">
    <source>
        <dbReference type="Pfam" id="PF20658"/>
    </source>
</evidence>
<dbReference type="InterPro" id="IPR048355">
    <property type="entry name" value="MS_C"/>
</dbReference>
<evidence type="ECO:0000256" key="3">
    <source>
        <dbReference type="ARBA" id="ARBA00022490"/>
    </source>
</evidence>
<evidence type="ECO:0000256" key="4">
    <source>
        <dbReference type="ARBA" id="ARBA00022532"/>
    </source>
</evidence>
<evidence type="ECO:0000256" key="7">
    <source>
        <dbReference type="ARBA" id="ARBA00022842"/>
    </source>
</evidence>
<keyword evidence="8" id="KW-0558">Oxidation</keyword>